<reference evidence="20" key="1">
    <citation type="submission" date="2021-03" db="EMBL/GenBank/DDBJ databases">
        <title>Acanthopleuribacteraceae sp. M133.</title>
        <authorList>
            <person name="Wang G."/>
        </authorList>
    </citation>
    <scope>NUCLEOTIDE SEQUENCE</scope>
    <source>
        <strain evidence="20">M133</strain>
    </source>
</reference>
<dbReference type="InterPro" id="IPR009081">
    <property type="entry name" value="PP-bd_ACP"/>
</dbReference>
<dbReference type="InterPro" id="IPR036736">
    <property type="entry name" value="ACP-like_sf"/>
</dbReference>
<feature type="domain" description="Carrier" evidence="17">
    <location>
        <begin position="3709"/>
        <end position="3783"/>
    </location>
</feature>
<dbReference type="InterPro" id="IPR040097">
    <property type="entry name" value="FAAL/FAAC"/>
</dbReference>
<dbReference type="InterPro" id="IPR016036">
    <property type="entry name" value="Malonyl_transacylase_ACP-bd"/>
</dbReference>
<dbReference type="FunFam" id="3.40.50.12780:FF:000012">
    <property type="entry name" value="Non-ribosomal peptide synthetase"/>
    <property type="match status" value="2"/>
</dbReference>
<dbReference type="Gene3D" id="3.40.50.1820">
    <property type="entry name" value="alpha/beta hydrolase"/>
    <property type="match status" value="1"/>
</dbReference>
<dbReference type="SUPFAM" id="SSF52151">
    <property type="entry name" value="FabD/lysophospholipase-like"/>
    <property type="match status" value="1"/>
</dbReference>
<feature type="compositionally biased region" description="Polar residues" evidence="15">
    <location>
        <begin position="587"/>
        <end position="600"/>
    </location>
</feature>
<dbReference type="RefSeq" id="WP_237377202.1">
    <property type="nucleotide sequence ID" value="NZ_CP071793.1"/>
</dbReference>
<dbReference type="Gene3D" id="3.40.50.150">
    <property type="entry name" value="Vaccinia Virus protein VP39"/>
    <property type="match status" value="1"/>
</dbReference>
<dbReference type="FunFam" id="3.40.50.12780:FF:000013">
    <property type="entry name" value="Long-chain-fatty-acid--AMP ligase FadD32"/>
    <property type="match status" value="1"/>
</dbReference>
<dbReference type="Gene3D" id="3.30.559.10">
    <property type="entry name" value="Chloramphenicol acetyltransferase-like domain"/>
    <property type="match status" value="4"/>
</dbReference>
<dbReference type="GO" id="GO:0006631">
    <property type="term" value="P:fatty acid metabolic process"/>
    <property type="evidence" value="ECO:0007669"/>
    <property type="project" value="UniProtKB-KW"/>
</dbReference>
<dbReference type="FunFam" id="1.10.1200.10:FF:000016">
    <property type="entry name" value="Non-ribosomal peptide synthase"/>
    <property type="match status" value="1"/>
</dbReference>
<dbReference type="SUPFAM" id="SSF53335">
    <property type="entry name" value="S-adenosyl-L-methionine-dependent methyltransferases"/>
    <property type="match status" value="1"/>
</dbReference>
<feature type="domain" description="Aminoacyl-transfer RNA synthetases class-II family profile" evidence="18">
    <location>
        <begin position="2248"/>
        <end position="4127"/>
    </location>
</feature>
<dbReference type="InterPro" id="IPR029063">
    <property type="entry name" value="SAM-dependent_MTases_sf"/>
</dbReference>
<keyword evidence="9" id="KW-0276">Fatty acid metabolism</keyword>
<dbReference type="InterPro" id="IPR025110">
    <property type="entry name" value="AMP-bd_C"/>
</dbReference>
<dbReference type="Pfam" id="PF02801">
    <property type="entry name" value="Ketoacyl-synt_C"/>
    <property type="match status" value="1"/>
</dbReference>
<dbReference type="InterPro" id="IPR020806">
    <property type="entry name" value="PKS_PP-bd"/>
</dbReference>
<feature type="compositionally biased region" description="Basic and acidic residues" evidence="15">
    <location>
        <begin position="601"/>
        <end position="612"/>
    </location>
</feature>
<keyword evidence="5" id="KW-0963">Cytoplasm</keyword>
<feature type="compositionally biased region" description="Pro residues" evidence="15">
    <location>
        <begin position="1736"/>
        <end position="1748"/>
    </location>
</feature>
<gene>
    <name evidence="20" type="ORF">J3U87_18215</name>
</gene>
<keyword evidence="6" id="KW-0597">Phosphoprotein</keyword>
<protein>
    <submittedName>
        <fullName evidence="20">Amino acid adenylation domain-containing protein</fullName>
    </submittedName>
</protein>
<evidence type="ECO:0000256" key="11">
    <source>
        <dbReference type="ARBA" id="ARBA00023054"/>
    </source>
</evidence>
<dbReference type="SMART" id="SM00823">
    <property type="entry name" value="PKS_PP"/>
    <property type="match status" value="6"/>
</dbReference>
<evidence type="ECO:0000256" key="8">
    <source>
        <dbReference type="ARBA" id="ARBA00022737"/>
    </source>
</evidence>
<dbReference type="InterPro" id="IPR013217">
    <property type="entry name" value="Methyltransf_12"/>
</dbReference>
<feature type="compositionally biased region" description="Basic and acidic residues" evidence="15">
    <location>
        <begin position="720"/>
        <end position="734"/>
    </location>
</feature>
<dbReference type="InterPro" id="IPR016035">
    <property type="entry name" value="Acyl_Trfase/lysoPLipase"/>
</dbReference>
<dbReference type="CDD" id="cd05930">
    <property type="entry name" value="A_NRPS"/>
    <property type="match status" value="2"/>
</dbReference>
<accession>A0A8A4TCX8</accession>
<feature type="compositionally biased region" description="Polar residues" evidence="15">
    <location>
        <begin position="696"/>
        <end position="706"/>
    </location>
</feature>
<dbReference type="InterPro" id="IPR006195">
    <property type="entry name" value="aa-tRNA-synth_II"/>
</dbReference>
<evidence type="ECO:0000256" key="4">
    <source>
        <dbReference type="ARBA" id="ARBA00022450"/>
    </source>
</evidence>
<dbReference type="InterPro" id="IPR011251">
    <property type="entry name" value="Luciferase-like_dom"/>
</dbReference>
<evidence type="ECO:0000313" key="21">
    <source>
        <dbReference type="Proteomes" id="UP000663929"/>
    </source>
</evidence>
<dbReference type="SUPFAM" id="SSF53474">
    <property type="entry name" value="alpha/beta-Hydrolases"/>
    <property type="match status" value="1"/>
</dbReference>
<dbReference type="Gene3D" id="3.20.20.30">
    <property type="entry name" value="Luciferase-like domain"/>
    <property type="match status" value="1"/>
</dbReference>
<keyword evidence="11" id="KW-0175">Coiled coil</keyword>
<dbReference type="SUPFAM" id="SSF53383">
    <property type="entry name" value="PLP-dependent transferases"/>
    <property type="match status" value="1"/>
</dbReference>
<dbReference type="InterPro" id="IPR000873">
    <property type="entry name" value="AMP-dep_synth/lig_dom"/>
</dbReference>
<feature type="transmembrane region" description="Helical" evidence="16">
    <location>
        <begin position="70"/>
        <end position="93"/>
    </location>
</feature>
<feature type="domain" description="Carrier" evidence="17">
    <location>
        <begin position="1644"/>
        <end position="1722"/>
    </location>
</feature>
<dbReference type="GO" id="GO:0071766">
    <property type="term" value="P:Actinobacterium-type cell wall biogenesis"/>
    <property type="evidence" value="ECO:0007669"/>
    <property type="project" value="UniProtKB-ARBA"/>
</dbReference>
<dbReference type="SMART" id="SM00827">
    <property type="entry name" value="PKS_AT"/>
    <property type="match status" value="1"/>
</dbReference>
<dbReference type="Pfam" id="PF00296">
    <property type="entry name" value="Bac_luciferase"/>
    <property type="match status" value="1"/>
</dbReference>
<proteinExistence type="inferred from homology"/>
<dbReference type="Pfam" id="PF08242">
    <property type="entry name" value="Methyltransf_12"/>
    <property type="match status" value="1"/>
</dbReference>
<dbReference type="SUPFAM" id="SSF55048">
    <property type="entry name" value="Probable ACP-binding domain of malonyl-CoA ACP transacylase"/>
    <property type="match status" value="1"/>
</dbReference>
<dbReference type="InterPro" id="IPR001227">
    <property type="entry name" value="Ac_transferase_dom_sf"/>
</dbReference>
<dbReference type="GO" id="GO:0005829">
    <property type="term" value="C:cytosol"/>
    <property type="evidence" value="ECO:0007669"/>
    <property type="project" value="TreeGrafter"/>
</dbReference>
<dbReference type="FunFam" id="2.30.38.10:FF:000001">
    <property type="entry name" value="Non-ribosomal peptide synthetase PvdI"/>
    <property type="match status" value="2"/>
</dbReference>
<evidence type="ECO:0000256" key="5">
    <source>
        <dbReference type="ARBA" id="ARBA00022490"/>
    </source>
</evidence>
<evidence type="ECO:0000256" key="1">
    <source>
        <dbReference type="ARBA" id="ARBA00001957"/>
    </source>
</evidence>
<keyword evidence="16" id="KW-1133">Transmembrane helix</keyword>
<evidence type="ECO:0000256" key="10">
    <source>
        <dbReference type="ARBA" id="ARBA00022898"/>
    </source>
</evidence>
<dbReference type="GO" id="GO:0031177">
    <property type="term" value="F:phosphopantetheine binding"/>
    <property type="evidence" value="ECO:0007669"/>
    <property type="project" value="InterPro"/>
</dbReference>
<keyword evidence="16" id="KW-0472">Membrane</keyword>
<evidence type="ECO:0000256" key="2">
    <source>
        <dbReference type="ARBA" id="ARBA00004496"/>
    </source>
</evidence>
<dbReference type="InterPro" id="IPR036661">
    <property type="entry name" value="Luciferase-like_sf"/>
</dbReference>
<dbReference type="PROSITE" id="PS50862">
    <property type="entry name" value="AA_TRNA_LIGASE_II"/>
    <property type="match status" value="1"/>
</dbReference>
<dbReference type="Gene3D" id="2.30.38.10">
    <property type="entry name" value="Luciferase, Domain 3"/>
    <property type="match status" value="2"/>
</dbReference>
<dbReference type="CDD" id="cd02440">
    <property type="entry name" value="AdoMet_MTases"/>
    <property type="match status" value="1"/>
</dbReference>
<dbReference type="FunFam" id="3.40.50.980:FF:000002">
    <property type="entry name" value="Enterobactin synthetase component F"/>
    <property type="match status" value="1"/>
</dbReference>
<feature type="domain" description="Carrier" evidence="17">
    <location>
        <begin position="5165"/>
        <end position="5240"/>
    </location>
</feature>
<dbReference type="SUPFAM" id="SSF51679">
    <property type="entry name" value="Bacterial luciferase-like"/>
    <property type="match status" value="1"/>
</dbReference>
<dbReference type="NCBIfam" id="TIGR04020">
    <property type="entry name" value="seco_metab_LLM"/>
    <property type="match status" value="1"/>
</dbReference>
<evidence type="ECO:0000256" key="13">
    <source>
        <dbReference type="ARBA" id="ARBA00029443"/>
    </source>
</evidence>
<feature type="domain" description="Carrier" evidence="17">
    <location>
        <begin position="7269"/>
        <end position="7344"/>
    </location>
</feature>
<dbReference type="Proteomes" id="UP000663929">
    <property type="component" value="Chromosome"/>
</dbReference>
<dbReference type="CDD" id="cd00833">
    <property type="entry name" value="PKS"/>
    <property type="match status" value="1"/>
</dbReference>
<dbReference type="InterPro" id="IPR023213">
    <property type="entry name" value="CAT-like_dom_sf"/>
</dbReference>
<keyword evidence="8" id="KW-0677">Repeat</keyword>
<dbReference type="InterPro" id="IPR015421">
    <property type="entry name" value="PyrdxlP-dep_Trfase_major"/>
</dbReference>
<feature type="domain" description="Ketosynthase family 3 (KS3)" evidence="19">
    <location>
        <begin position="734"/>
        <end position="1158"/>
    </location>
</feature>
<dbReference type="Pfam" id="PF00550">
    <property type="entry name" value="PP-binding"/>
    <property type="match status" value="6"/>
</dbReference>
<comment type="similarity">
    <text evidence="13">In the C-terminal section; belongs to the NRP synthetase family.</text>
</comment>
<comment type="cofactor">
    <cofactor evidence="1">
        <name>pantetheine 4'-phosphate</name>
        <dbReference type="ChEBI" id="CHEBI:47942"/>
    </cofactor>
</comment>
<dbReference type="SMART" id="SM00824">
    <property type="entry name" value="PKS_TE"/>
    <property type="match status" value="1"/>
</dbReference>
<evidence type="ECO:0000256" key="12">
    <source>
        <dbReference type="ARBA" id="ARBA00023098"/>
    </source>
</evidence>
<dbReference type="InterPro" id="IPR015422">
    <property type="entry name" value="PyrdxlP-dep_Trfase_small"/>
</dbReference>
<comment type="subcellular location">
    <subcellularLocation>
        <location evidence="2">Cytoplasm</location>
    </subcellularLocation>
</comment>
<dbReference type="InterPro" id="IPR020841">
    <property type="entry name" value="PKS_Beta-ketoAc_synthase_dom"/>
</dbReference>
<dbReference type="SUPFAM" id="SSF52777">
    <property type="entry name" value="CoA-dependent acyltransferases"/>
    <property type="match status" value="8"/>
</dbReference>
<dbReference type="InterPro" id="IPR024011">
    <property type="entry name" value="Biosynth_lucif-like_mOase_dom"/>
</dbReference>
<feature type="region of interest" description="Disordered" evidence="15">
    <location>
        <begin position="1830"/>
        <end position="1861"/>
    </location>
</feature>
<dbReference type="InterPro" id="IPR020802">
    <property type="entry name" value="TesA-like"/>
</dbReference>
<dbReference type="Pfam" id="PF13193">
    <property type="entry name" value="AMP-binding_C"/>
    <property type="match status" value="2"/>
</dbReference>
<dbReference type="Gene3D" id="3.30.559.30">
    <property type="entry name" value="Nonribosomal peptide synthetase, condensation domain"/>
    <property type="match status" value="4"/>
</dbReference>
<dbReference type="InterPro" id="IPR006162">
    <property type="entry name" value="Ppantetheine_attach_site"/>
</dbReference>
<dbReference type="Gene3D" id="3.40.640.10">
    <property type="entry name" value="Type I PLP-dependent aspartate aminotransferase-like (Major domain)"/>
    <property type="match status" value="1"/>
</dbReference>
<keyword evidence="7" id="KW-0808">Transferase</keyword>
<dbReference type="GO" id="GO:0043041">
    <property type="term" value="P:amino acid activation for nonribosomal peptide biosynthetic process"/>
    <property type="evidence" value="ECO:0007669"/>
    <property type="project" value="TreeGrafter"/>
</dbReference>
<dbReference type="SMART" id="SM00825">
    <property type="entry name" value="PKS_KS"/>
    <property type="match status" value="1"/>
</dbReference>
<dbReference type="CDD" id="cd17643">
    <property type="entry name" value="A_NRPS_Cytc1-like"/>
    <property type="match status" value="1"/>
</dbReference>
<dbReference type="InterPro" id="IPR010071">
    <property type="entry name" value="AA_adenyl_dom"/>
</dbReference>
<dbReference type="InterPro" id="IPR029058">
    <property type="entry name" value="AB_hydrolase_fold"/>
</dbReference>
<dbReference type="Gene3D" id="3.40.50.12780">
    <property type="entry name" value="N-terminal domain of ligase-like"/>
    <property type="match status" value="3"/>
</dbReference>
<dbReference type="Gene3D" id="1.10.1200.10">
    <property type="entry name" value="ACP-like"/>
    <property type="match status" value="6"/>
</dbReference>
<evidence type="ECO:0000259" key="17">
    <source>
        <dbReference type="PROSITE" id="PS50075"/>
    </source>
</evidence>
<feature type="region of interest" description="Disordered" evidence="15">
    <location>
        <begin position="5235"/>
        <end position="5258"/>
    </location>
</feature>
<feature type="compositionally biased region" description="Polar residues" evidence="15">
    <location>
        <begin position="5241"/>
        <end position="5255"/>
    </location>
</feature>
<evidence type="ECO:0000256" key="15">
    <source>
        <dbReference type="SAM" id="MobiDB-lite"/>
    </source>
</evidence>
<dbReference type="Gene3D" id="3.40.366.10">
    <property type="entry name" value="Malonyl-Coenzyme A Acyl Carrier Protein, domain 2"/>
    <property type="match status" value="1"/>
</dbReference>
<dbReference type="InterPro" id="IPR001242">
    <property type="entry name" value="Condensation_dom"/>
</dbReference>
<keyword evidence="10" id="KW-0663">Pyridoxal phosphate</keyword>
<dbReference type="PROSITE" id="PS00012">
    <property type="entry name" value="PHOSPHOPANTETHEINE"/>
    <property type="match status" value="4"/>
</dbReference>
<dbReference type="Pfam" id="PF00109">
    <property type="entry name" value="ketoacyl-synt"/>
    <property type="match status" value="1"/>
</dbReference>
<dbReference type="NCBIfam" id="TIGR01733">
    <property type="entry name" value="AA-adenyl-dom"/>
    <property type="match status" value="4"/>
</dbReference>
<feature type="region of interest" description="Disordered" evidence="15">
    <location>
        <begin position="582"/>
        <end position="612"/>
    </location>
</feature>
<dbReference type="Gene3D" id="3.90.1150.10">
    <property type="entry name" value="Aspartate Aminotransferase, domain 1"/>
    <property type="match status" value="1"/>
</dbReference>
<dbReference type="EMBL" id="CP071793">
    <property type="protein sequence ID" value="QTD47533.1"/>
    <property type="molecule type" value="Genomic_DNA"/>
</dbReference>
<dbReference type="InterPro" id="IPR016039">
    <property type="entry name" value="Thiolase-like"/>
</dbReference>
<dbReference type="InterPro" id="IPR001031">
    <property type="entry name" value="Thioesterase"/>
</dbReference>
<keyword evidence="16" id="KW-0812">Transmembrane</keyword>
<evidence type="ECO:0000259" key="19">
    <source>
        <dbReference type="PROSITE" id="PS52004"/>
    </source>
</evidence>
<dbReference type="FunFam" id="3.30.300.30:FF:000015">
    <property type="entry name" value="Nonribosomal peptide synthase SidD"/>
    <property type="match status" value="1"/>
</dbReference>
<dbReference type="Gene3D" id="3.40.47.10">
    <property type="match status" value="1"/>
</dbReference>
<dbReference type="SUPFAM" id="SSF53901">
    <property type="entry name" value="Thiolase-like"/>
    <property type="match status" value="1"/>
</dbReference>
<keyword evidence="21" id="KW-1185">Reference proteome</keyword>
<dbReference type="Pfam" id="PF22621">
    <property type="entry name" value="CurL-like_PKS_C"/>
    <property type="match status" value="1"/>
</dbReference>
<dbReference type="Gene3D" id="3.30.300.30">
    <property type="match status" value="6"/>
</dbReference>
<feature type="domain" description="Carrier" evidence="17">
    <location>
        <begin position="6209"/>
        <end position="6284"/>
    </location>
</feature>
<sequence length="7668" mass="844473">MEDSKPWAHYGGRSLVHLCRHRAERESRDPAFLFLADGTEIRDTWSRDVLDRRARAIAARLQREDLADGTVLLLFPPGIAFMSAFLGCLYAGAVAVPAPPPDPVRLKRTLPRLRNILRDAGSKAILTQERFAGLLKDSGGELGGIEEVAILALEEIGDDLAPTWRAPHIDPDDLAYLQYSSGSTTAPKGIEITHGNIMHNAGLLQRACGYTRETVSCVWMPHFHDFGLVEGLIAPIVFGFPCYIMSPVSFIRRPMNWLSAISRYRVTHSHGPNFAFDLCLERFDPRKLTDVDLSCWKVACNAAEQVRVSTLTKFRETFAPFGFRADAFHPAYGMAETTLVITGVAPGQPVQVRHLETAALSEGSARFVAEPGPGVTSLVGCGGVSESGYRVQIVDAKHRIPLSELVLGEIWVRGDSVARGYWRAERATEAAFRARLADGTGPFLRTGDLGFIAEDQLYICGRLKELVVIRGQNYVPQDIEQVVEDVDPAIRTNGVAAFAFEEEDEEHLGVVCEIDRKSRKSVDVQALIRHIKSALWDHLELEPGALLLVNAGAIPRTSSGKIKRVSVRKRFQADDWSTLHQWRARSGSASPAKATQSRQDGGSEDRSPSRDLAADTELARRILSWLKLRLGDMLDVDPAQIKEDIPFSELGISSVKAVGLVAELEDWSGRAIPSTAVWRYPNAGSLAAFVAGQGSLPPNQSSSTADAGSLPGEGKTPIDAPHRKGREPSSKNGDDPIAIVGLACRFPGGAHDPEAYWDLLQSGRTTARTFPSDRLPPDFFFDQEAGNDQARNTRFGSFLETDIAAFDPAFFGISPREACLMDPQQRLLLEVCWEALEHAGIDPKSLKNTDGSVFLGQSGDDYAHLAHHFKQDADDHAPLGTARSIAAGRISYVFGLLGPSVQIDTSCSSSLVAVAQACTALRAGETGLALCGGVNLILDPRVSLGLNRMGALGSDGVCKVFDAAADGYGRGEGCAVAILKRLSDARADGDRVLACIRGWAVGHDGASNGLTAPNGLAQEALMTRTLAMSGLRSEQVQYVEAHGTGTVLGDPIEVQSLATCYGQGRDQPLLVGSAKASVGHLEAAAGLAGLFKLTLALQKGVIPGQASFKRLNPHLETSRTSIRVVERTMDWPAEPGTRFGAVSSFGINGTLAHLLVADSAANETDPVATDPVATDPVLTNPVDAKHPCELHLTAHSERALQAMAGSWLTTLRRTAPERVVDLCHAATRRTRFRWRLALTADSHADLVERLTAFCNGERRVGTSCGSVRAVSRLGFLFTGQGSQHARMAEDLYREAPRFRAAIDRCAEILAEGDAERFDLRSVLYGPRAEHLHQTGFAQCALFAVGYGLTEIWRERGIVPELLLGHSLGEYLAAHLAGIFSLEDALRLVRARGSLMQALPPGGAMVDVATEEDRVRPLIERESGRVAISALNAPGRLVISGEEASVERILSRLPGVVSHRLRVSHAFHSPLMEPMLADFERVLAGVTFSAAEIPIVSTVTGKLDDGAMSEPSYWLNQITSPVRFRDAIMAADEAGMTASVEIGPRPVLSRWVPACLGGDSRCVPSLQPPKSDRRQLLESLGALFVQGFPVRWESLYANRAYRHLDTPTYPFQRKHYWFDMGALTMNDTDLRPRIVGSSSHTTPNSRDQLAMKALTSMIADLLHMAPGEVDPDALFLELGADSIILFGARKKIEELFGVNVPIQDLFESFNTVRKLAVRLAEVAERMPASAGARVAPEPVPQPLASPHQPPAGYDVPPVPVPKAQPNALPAALGQAPAGYGQLVDRQLQTMERIFRDQLAYAGGGVVPGEPASVVQPQMSSPPVVERVEPAPVRPVPSAEPVADGGAVSESRPSKAGSPVLPPWSVRETRAADLAEEQTRHLADLTEEYTKRTRTSRKMSQDDRSVLADNRVSAGFRMTTKELQYPIFCDRAEGPTFVDLDGNRYLDITMGFGALLFGNHPDFVVQAMQDQLARGLSLGPHTRQAGEAARLVRELTGMERVAFCTTGTEAVMTVLRATRMLTGRRKTVVFQGSYHGHFDGVLTSGNALSGNLEAESGAPGVLPGSVADVISLPYDDPRSLEVIRAQAGDIACVLVEPVQSRRPDLQPGDFLRQLRELTRGEGIPLVFDEMITGFRIHPGGAQAHFGVRADAALYGKVIGGGMPIGVIAGSPAIMDCLDGGMWQFGDESYPAHETTFYAGTYNKHPLSVAAAVAVLSRLKNEGPELQERLNRRTERLVQTLNGFFESHRVPMRVDSFGSLFRFKPMRHMELFFFHLLREGVYVWEGRACFLSTEHTEVHIEQLVHAVQTAVESMRQGGFLPDALPVNLPARVESAAAGGAATDPWRAGRVALKKRVAETEPFVREPERAPAFSLFFFGHYEAGIGAGMYDLLFDCARFADDHDFRAIWVPERHFHAFGGLSPNPSVLAASLAGQTRRLQLCAGSVVLPLHHPVRVAEEWSMVDNLSKGRVGLACASGWNPNDFVLAPKQFEKNREVMYQNLAELTRLWRGNALALSSGEGKTVEVSLHPLPVRSELPLWLTIVSNPETYIRAGELGLRVLTNLMGQTPEELAVNIRLYRESLAANGFPEERAHVTLLLHTYVGDDLDRAREEARQPFFGYLESSLGLFRSILSKQGLPSDLDGLSDEDRRYLLQAAYERYVTQSALIGTPESCAPIVERLVRAGVDEFACLVDFGVDPDKVRSSLIPLDRLRSQCANWAQSHADSSRQMIRVLGATEVQAAPPSVEVETCFPLSLDQQQVWVLTQTHPEASFAYQDLTVLRLDGALDRKALAQAVKRITARHPSLRTALSEDGETQCVFAAHDFAFAPITLGEDDPDRALANWLAQESETPFDLARGPLWRLNLLVLAPERHVLALATHHLLIDGWSVALILEEIGACYSAITTGKGFQPSEAMSYEALLAKAREAVTDEHLAFWRDQLQPLPPQPEIPADFARPKVKSYRGKRLRVDLDVDQPLLRKVGAAAGCTRFMTLLAALDVLVFHLAGQTEFVIGVPSANREDPQSHHTVGYMANLLPVRRRLAADQPFVDHLRQTRSDLGVVFAHQDYPYGDMVKHLVQNRTTDRGPLVNVVFNVETAFSEPVFDGLDVTVLPSPVRFRPFDLSVNIVEFEGRLFAECDFNTDLFAEASIRRFTDYYRNLLQTVLTDPDRPIGRVSLFSEHEALEWRESVVSTLQTFEVAADIASRFERMAAARPEAVALRDGDRSLTYRELDQRANQMARLLRDEGVGPETPVALLLDRSLELVVAMLATLKAGGTYIPLDPRYPVERLEHMVSASGAVHLIGQPQSEENTPWFTGCRVSVADPRLDRHSAGPLERFLAVDQSAYMIFTSGSTGRPKGVVVTHRNVLRLFAATEALYGFDAEDVWTLFHSPAFDFSVWEIWGALLYGGCLVVVPYEVSRTPERFYRLLVDERVTVLNQTPSAFAQLIEVDERQDAVESTSLRWVIFGGEALQPGMLEPWFARHGDERPALVNMYGITETTVHVTEYRLTSADLMHGRSVIGRPIGDLGLLVLDANMEPVPVGVVGELYVAGAGLARGYRGQPGLSADRFLPNPFGPAGSRLYRSGDLARYRPDGSIEYLGRRDHQVKIRGFRIELGEIESVLIEHPRIRQAVVLAHRDNPNDHCRLVAFYRVEDDGDAIEVKSLREHVARRQPDYMVPAQFVAVSEFPLTLNGKLDRGCLVVPDQVIEGKSESPPETETERTLAAIWEQVLGVAPIGRDDRFFEVGGDSILALKMLAQARERDIELDFAQLFEYQRLDRLAEAADAVTEPRQACDADPFADLRVELNLDGVDGVVDVYPMAAMQEGMLFHAELESHHSLYHNVCLYRISVPFEERRFKAALVELFATHDVLRTHFSEPGVATPYQWVREEVEVPLQVFNWRGIDPDRREEVFETWFETEKFRHFDLQRAPLLRFHVLLDHQSGFVLGLTMHHAILDGWSLARMLTDLFLLYTDRRDRLPACPLRYRDFVALERSCVAAGDAASFWRERLGDTEPFALARLLPGNDAIEVEPFGTHEVYIPSEVGRALERLSRDRDVPLKSLALAAHCVALSVLTGSDRVMTGMIANGRPEEEGADRVLGLFVNTLPISCAVGGRTWIDLAENLWRDERDMMPHRRFPISEIFNMQGGELFDTYFNYLHFHVFHELTGVEIEELPGFQRTNFTLCTNFGRDAGDGHLRLVLEYDSGVVDPDRLQAFGDTCLRVMEAMAAEPDLGPDDVSLLSERTWARLQRWNRTEAVLAVHPVTVDFEAVAASFPDAVALVFGNRTLTYSGLNRRANRMAAALRERGVGPETLVGVCLPREPDLVVSLLAVLKAGGAYVPLDPDYPAARLNMMLDDAGVRLLLTHADLVADLEMGDADVLLLDRMHFDTYSESDPKPYPEPDHLAYTIYTSGSTGKPKGVQITHGALQNFLCAMRSEPGLHRDDSLLAVTTVCFDIAALELFLPLTVGARVVLVDRETAVDGRLLCEALERHEVTIMQATPATWRLLLDADWEPMIGFRVLCGGEGLPVDLARRLLALPIRLHHLYGPTETTIWSSTGRLMTDQLGERYAPVGQPIQNTRAYILDGHLNPVSIGAVGDLYLAGSGLARGYAGRPKRTAVAFLPEPFGQEAGSRMYATGDRARFLDDGSIEILGRGDSQVKIRGYRIELGDIEAALESHEQVKQCVVTAPAREDGFRDLHAFLIPADDADRAALNPEQVAQWERVWSETYGDGQAAEDADPTLNLVGWNSSYTGRPLPRRDMLEWVDATVARVADLRPGHILEVGCGLGLLLFRLAPRCQSYWATDLSQAAIDYVGRLARERGLNQVHLETAEACAFETEGKVFDLVLLNSVVQYFPSMSYLVDVLKRAAAAVRPGGVIMIGDVREKRLLEAFQASVLLERTEPGRSARELVEELDRRLMEEEELAIDHQFFKAVVEELPAIAAVELLPKPGTRHNEMNRFRYDVLLHVGNPKKAVSVDATLDWKREVKSLDGLRDLLSQRDAETLHITDVPNERVVSDVFAGRSMRQAGPGDSVADLRERLARCTLGGVDPSTLESSLSEVGRPYAIDWGADRFELLIAPAGALRPRFPMQSSEPKPWSHYGSYPLRAKLHRDLVPRLRAYLAQRLPEYMVPSGFVLLDRLPLTANGKVDRKALVHRAVEKRERQGHWVAPRGVVEEVLASVWQEILGLDRVGCHDSFFELGGHSLLATRLVARVRAAFSVEISVRDVFDRPTLAALARSVEQRRSTSPTVEETPRSSSDAPPRLHFAQRRMWLLEQLDGGSARYLMPAAVLLEGPLDVPALKSAFTLVMARHEPLRMTIATRDGAPVAILGESPDLTLEIEDIASDEVDRLVRNEAVRPFDLSREIPIRVRLARIEPQKHLLLVTLHHIAADAWSLGVLMSELSAAYRDLRQGKSPRLASLSHRYSDFAAWQAHQMQGPAWEQRLDFWRAHLADLPSVLDLPTDRPRPTVQTSHGALFTFELGAEMSRGLAGLAQRESVSLFMLMLSAFQVFLARLSGQDDVAVGTVDANRTRDHWEPLIGFFANTLVLRTRLAEVETFTDVLARVREDLLKVFQYRDMPFEKLVEELQPERNLAFSPLFQVGFTFQNTEHVELDLPGLTVHSVASTEVGAKYDLTLVMETPESGLLGTFEYNADLFEAETIARFVRGFKALLADILAQPRLSWRRLACMPSADRDQVLHAWQVEADEALRDRCFTDLFGDRVREHGSAPALMFEGGFWSYAELDRRSDLLAATFREKGVTSEDRVGVVADRVPLTLAAMLACFKLGAVYVPLDPGYPEPRLRFIVEDAHLTLWVGADSGTMPPLGDSLPRLIWSDDRWDVPVPGLSVRGPSPETGAYLIYTSGSTGRPKGVLVSHRGLPTLAHWQRRTLDVKPGDRVLQFASPSFDASIWETTMAFALGATLCLVGSEHLLPGPPLRQTCARWRITHLTLQPSALKAMPDADLPDLRTVVVAGEACTADVVAHAPKSARLFNAYGPTEDTVCSSAVSCESQEPVTIGTPIDGDRIYLLDEHMQPVPVGVRGELYLSGIGLARGYHRRPGHTARRFVPNPFSGIPGDRMYRTGDLGRYASDGRIVFLGRVDHQVKVRGFRVETAEVEAVLGRCPGVGEHLIVAQSDASGSSRLLAFVTGYEGRQPKEAELRRYLAEELPGYMVPSAIRICAAFPKTPNGKIDRDALLADFHRPAAEASPRRSETLNPLEIGLIAIWESLLDTAPIGTHDNFFAVGGHSLLAAKLMARIHEAFGIELPVKSLFEHPTIEELAVCVRQAATKSAEPTVAIPPRDARTPAPLTHNQERLWFLHRLGSGSAYDIPLALRIRGPLRIGLCREALARLVRRHETLRMRFPVFEDRACQEAMAPESVRLSVVDAFLDADREEEGQIQALLQEAFGEPIDLEGGPSFRAKLWILGDEDHLLCFSWSHLIADLRSVEVFFGEFSETYRRLSRDPDVTMQPSPRVQFADFAQWQRDRLAEQRRVPDLEYWLDRLADLPDGLALPYDRPPTAQVGFRGGIRRFELDGSLRAAVLRVAANRGASPFMVLVGLFAELLARYSGQTDILLGTPVNNRNRPELRDMIGYLVNTLVLRIDCSGDPSFHELLDRVAERVGEALAHAELPFGLLVEELASRRARGHEPLFQVMISYQDVSGADPIPAEHSDLQVTLIEPPVSTAKFHLTLVLTDHGDRIEAGMEYNADLFDAETVDALCDYLVTSTRLRLDAPQRRSSGLSSVHEPCRDSFCLIGPKPTDREDADVAIHQRIDAVARLHVGEPALVYRGESWSYQRLLERADDIALLLMARGFGCEDLVLLGLPRSPELLAAMLAVLKVGAAFVPVDLHAPARRLVGQTESVDLVLTSDDLVSRFEPNAPELLVLPETMAANPTVPQISLSVFPEQLAYVLFTSGSTGVPKGCQITHGNLDHYLDWALSRYVEPESCRRFSWFTPLTFDFTLTGVFCCLLRGGTLHIYDDDTHLGAALRDQLEAGNGVDLIKLTPTHVTLLSQEEVAASETRIAVLGGEALQAEQVRALRRLNPDMRLVNEYGPTEVTVGCLTHEVQSPDEAISIGTPIAGITAYVLDAHGLPVPRGAVGELCLAGAGLSRGYRGMAGRTATSFVPDPYADQPGSRYYRTGDLVRMTRAGELHYLGRQDEQVKINGLRIELGDVAHAMSAHEGVAAAVAGTVTAPSGEAALTVWWVPGDAERAPVSSDIRAFLQVRLPRGMVPRYLVMVPRLPHTRNGKVDRAALPEPDFASGGVGAVRVEPRNVTEHRLRELWQSVLPVAVPGIHDDFFELGGHSMAALMLVSRIERAFDQSLPLATFLAEPTIAGNAAALNVTDRRPVPVPLCRSGQERAWFVAPGANGDVLYLREFANAFGGLGSVYGLQSPGLQGERDPIDDMQSLARVHCDAIRYQQPQGPYYLAGHSFGGKLVFEVARLLEADGASVARLLMLDPAPPVDLSDRPEFRKSDRAWLEELLDLAEGFGSGAAQTEGRRRHRAESPPLESSDHELVLALGRALAEAGLVPQGADATFVRHLVAVYRTQQGMSYAPQGRLKAPLLVVRSTDDRAEVWSWPELEGIRDDPCAGWGDFVSRATGLEAPGNHLSMLRSANALRVAELVADWMSSDPSIVVRGGRTIASIKLLDRLPLTGGERMAQAGKNYK</sequence>
<dbReference type="Pfam" id="PF00698">
    <property type="entry name" value="Acyl_transf_1"/>
    <property type="match status" value="1"/>
</dbReference>
<evidence type="ECO:0000259" key="18">
    <source>
        <dbReference type="PROSITE" id="PS50862"/>
    </source>
</evidence>
<dbReference type="GO" id="GO:0008483">
    <property type="term" value="F:transaminase activity"/>
    <property type="evidence" value="ECO:0007669"/>
    <property type="project" value="InterPro"/>
</dbReference>
<dbReference type="Pfam" id="PF00975">
    <property type="entry name" value="Thioesterase"/>
    <property type="match status" value="1"/>
</dbReference>
<evidence type="ECO:0000256" key="7">
    <source>
        <dbReference type="ARBA" id="ARBA00022679"/>
    </source>
</evidence>
<comment type="similarity">
    <text evidence="3">Belongs to the ATP-dependent AMP-binding enzyme family.</text>
</comment>
<dbReference type="PROSITE" id="PS52004">
    <property type="entry name" value="KS3_2"/>
    <property type="match status" value="1"/>
</dbReference>
<dbReference type="Pfam" id="PF00202">
    <property type="entry name" value="Aminotran_3"/>
    <property type="match status" value="1"/>
</dbReference>
<dbReference type="FunFam" id="3.40.50.980:FF:000001">
    <property type="entry name" value="Non-ribosomal peptide synthetase"/>
    <property type="match status" value="2"/>
</dbReference>
<evidence type="ECO:0000256" key="9">
    <source>
        <dbReference type="ARBA" id="ARBA00022832"/>
    </source>
</evidence>
<dbReference type="PANTHER" id="PTHR45527:SF14">
    <property type="entry name" value="PLIPASTATIN SYNTHASE SUBUNIT B"/>
    <property type="match status" value="1"/>
</dbReference>
<comment type="function">
    <text evidence="14">Involved in production of the polyketide antibiotic thailandamide.</text>
</comment>
<evidence type="ECO:0000256" key="3">
    <source>
        <dbReference type="ARBA" id="ARBA00006432"/>
    </source>
</evidence>
<dbReference type="NCBIfam" id="NF003417">
    <property type="entry name" value="PRK04813.1"/>
    <property type="match status" value="7"/>
</dbReference>
<dbReference type="InterPro" id="IPR045851">
    <property type="entry name" value="AMP-bd_C_sf"/>
</dbReference>
<organism evidence="20 21">
    <name type="scientific">Sulfidibacter corallicola</name>
    <dbReference type="NCBI Taxonomy" id="2818388"/>
    <lineage>
        <taxon>Bacteria</taxon>
        <taxon>Pseudomonadati</taxon>
        <taxon>Acidobacteriota</taxon>
        <taxon>Holophagae</taxon>
        <taxon>Acanthopleuribacterales</taxon>
        <taxon>Acanthopleuribacteraceae</taxon>
        <taxon>Sulfidibacter</taxon>
    </lineage>
</organism>
<dbReference type="Gene3D" id="3.40.50.980">
    <property type="match status" value="4"/>
</dbReference>
<name>A0A8A4TCX8_SULCO</name>
<dbReference type="Pfam" id="PF00668">
    <property type="entry name" value="Condensation"/>
    <property type="match status" value="4"/>
</dbReference>
<dbReference type="FunFam" id="3.40.47.10:FF:000019">
    <property type="entry name" value="Polyketide synthase type I"/>
    <property type="match status" value="1"/>
</dbReference>
<dbReference type="SUPFAM" id="SSF56801">
    <property type="entry name" value="Acetyl-CoA synthetase-like"/>
    <property type="match status" value="5"/>
</dbReference>
<evidence type="ECO:0000256" key="6">
    <source>
        <dbReference type="ARBA" id="ARBA00022553"/>
    </source>
</evidence>
<dbReference type="SUPFAM" id="SSF47336">
    <property type="entry name" value="ACP-like"/>
    <property type="match status" value="6"/>
</dbReference>
<feature type="region of interest" description="Disordered" evidence="15">
    <location>
        <begin position="694"/>
        <end position="735"/>
    </location>
</feature>
<dbReference type="PROSITE" id="PS00455">
    <property type="entry name" value="AMP_BINDING"/>
    <property type="match status" value="3"/>
</dbReference>
<evidence type="ECO:0000313" key="20">
    <source>
        <dbReference type="EMBL" id="QTD47533.1"/>
    </source>
</evidence>
<dbReference type="InterPro" id="IPR015424">
    <property type="entry name" value="PyrdxlP-dep_Trfase"/>
</dbReference>
<keyword evidence="4" id="KW-0596">Phosphopantetheine</keyword>
<dbReference type="GO" id="GO:0016705">
    <property type="term" value="F:oxidoreductase activity, acting on paired donors, with incorporation or reduction of molecular oxygen"/>
    <property type="evidence" value="ECO:0007669"/>
    <property type="project" value="InterPro"/>
</dbReference>
<dbReference type="InterPro" id="IPR020845">
    <property type="entry name" value="AMP-binding_CS"/>
</dbReference>
<dbReference type="InterPro" id="IPR014031">
    <property type="entry name" value="Ketoacyl_synth_C"/>
</dbReference>
<dbReference type="Gene3D" id="3.30.70.3290">
    <property type="match status" value="1"/>
</dbReference>
<dbReference type="CDD" id="cd00610">
    <property type="entry name" value="OAT_like"/>
    <property type="match status" value="1"/>
</dbReference>
<evidence type="ECO:0000256" key="16">
    <source>
        <dbReference type="SAM" id="Phobius"/>
    </source>
</evidence>
<feature type="domain" description="Carrier" evidence="17">
    <location>
        <begin position="617"/>
        <end position="694"/>
    </location>
</feature>
<dbReference type="PROSITE" id="PS50075">
    <property type="entry name" value="CARRIER"/>
    <property type="match status" value="6"/>
</dbReference>
<dbReference type="PANTHER" id="PTHR45527">
    <property type="entry name" value="NONRIBOSOMAL PEPTIDE SYNTHETASE"/>
    <property type="match status" value="1"/>
</dbReference>
<keyword evidence="12" id="KW-0443">Lipid metabolism</keyword>
<dbReference type="FunFam" id="1.10.1200.10:FF:000005">
    <property type="entry name" value="Nonribosomal peptide synthetase 1"/>
    <property type="match status" value="2"/>
</dbReference>
<evidence type="ECO:0000256" key="14">
    <source>
        <dbReference type="ARBA" id="ARBA00054155"/>
    </source>
</evidence>
<dbReference type="InterPro" id="IPR005814">
    <property type="entry name" value="Aminotrans_3"/>
</dbReference>
<dbReference type="InterPro" id="IPR042099">
    <property type="entry name" value="ANL_N_sf"/>
</dbReference>
<dbReference type="GO" id="GO:0016746">
    <property type="term" value="F:acyltransferase activity"/>
    <property type="evidence" value="ECO:0007669"/>
    <property type="project" value="InterPro"/>
</dbReference>
<dbReference type="GO" id="GO:0072330">
    <property type="term" value="P:monocarboxylic acid biosynthetic process"/>
    <property type="evidence" value="ECO:0007669"/>
    <property type="project" value="UniProtKB-ARBA"/>
</dbReference>
<feature type="region of interest" description="Disordered" evidence="15">
    <location>
        <begin position="1728"/>
        <end position="1748"/>
    </location>
</feature>
<dbReference type="GO" id="GO:0030170">
    <property type="term" value="F:pyridoxal phosphate binding"/>
    <property type="evidence" value="ECO:0007669"/>
    <property type="project" value="InterPro"/>
</dbReference>
<dbReference type="GO" id="GO:0008610">
    <property type="term" value="P:lipid biosynthetic process"/>
    <property type="evidence" value="ECO:0007669"/>
    <property type="project" value="InterPro"/>
</dbReference>
<dbReference type="SMART" id="SM01294">
    <property type="entry name" value="PKS_PP_betabranch"/>
    <property type="match status" value="2"/>
</dbReference>
<dbReference type="InterPro" id="IPR014030">
    <property type="entry name" value="Ketoacyl_synth_N"/>
</dbReference>
<dbReference type="Pfam" id="PF00501">
    <property type="entry name" value="AMP-binding"/>
    <property type="match status" value="5"/>
</dbReference>
<dbReference type="KEGG" id="scor:J3U87_18215"/>
<dbReference type="CDD" id="cd19531">
    <property type="entry name" value="LCL_NRPS-like"/>
    <property type="match status" value="3"/>
</dbReference>
<dbReference type="GO" id="GO:0009403">
    <property type="term" value="P:toxin biosynthetic process"/>
    <property type="evidence" value="ECO:0007669"/>
    <property type="project" value="UniProtKB-ARBA"/>
</dbReference>
<dbReference type="InterPro" id="IPR014043">
    <property type="entry name" value="Acyl_transferase_dom"/>
</dbReference>
<dbReference type="CDD" id="cd05931">
    <property type="entry name" value="FAAL"/>
    <property type="match status" value="1"/>
</dbReference>